<evidence type="ECO:0000313" key="2">
    <source>
        <dbReference type="EMBL" id="RNG20392.1"/>
    </source>
</evidence>
<dbReference type="Gene3D" id="3.40.50.2300">
    <property type="match status" value="2"/>
</dbReference>
<evidence type="ECO:0000313" key="3">
    <source>
        <dbReference type="Proteomes" id="UP000275401"/>
    </source>
</evidence>
<dbReference type="SUPFAM" id="SSF53822">
    <property type="entry name" value="Periplasmic binding protein-like I"/>
    <property type="match status" value="1"/>
</dbReference>
<protein>
    <submittedName>
        <fullName evidence="2">Uncharacterized protein</fullName>
    </submittedName>
</protein>
<keyword evidence="3" id="KW-1185">Reference proteome</keyword>
<accession>A0A3M8VRM9</accession>
<feature type="compositionally biased region" description="Basic and acidic residues" evidence="1">
    <location>
        <begin position="432"/>
        <end position="444"/>
    </location>
</feature>
<dbReference type="Proteomes" id="UP000275401">
    <property type="component" value="Unassembled WGS sequence"/>
</dbReference>
<feature type="region of interest" description="Disordered" evidence="1">
    <location>
        <begin position="412"/>
        <end position="444"/>
    </location>
</feature>
<feature type="compositionally biased region" description="Acidic residues" evidence="1">
    <location>
        <begin position="911"/>
        <end position="922"/>
    </location>
</feature>
<dbReference type="InterPro" id="IPR028082">
    <property type="entry name" value="Peripla_BP_I"/>
</dbReference>
<evidence type="ECO:0000256" key="1">
    <source>
        <dbReference type="SAM" id="MobiDB-lite"/>
    </source>
</evidence>
<sequence length="922" mass="99043">MPGGMHMTASVPPLPKIELLIDALEQLVTLPPGRRGPAPQILLTQLTEGPEAGRIADGLCARFSAGGRARVPFAQVAGEAEAPRQEHVGATFQKIEEELLRNRPGGFGRLRLPQFRLMCGIVEADLAGCPPGTQAMELRNRSYEAHCAGSVFLRALQAVSGGEEPPPSIPGTAWYWLRRPLFGLLPRWWYGRRHGRRMTRKGSWYRTWAELPEGGPGFFADACRLTVGAPGAARREPIVDVLLRALLADLERAFRHPRLSPWGRRRRHRVVLVFPQPPAIGDDTGRLLEQFPQAVEHTGCTGVMLMAAVRPGRERTETFAEAAITLKSWIGTTGAGGARVVRVGVEPHADDEDAARWLGRYPEIAVGRSRSDAAPRVEAAVAAVAGVTVLGLLGGYGVAVVTARSDTACLGGSGTSAAPVPTASASASGGKGDGRSRPPDRSPRAVYDEAVAAITRQNKRADKAARSGDMVRTVGYLGVPVTAGDWDEAKYSGAIPEVRGIALAQEEINEQADQQKSSKVWLKVRLMDAGERFTRAPAAARALAKEVAEAESAGNGEQFLGVVGLGQSRPGTLSARNILAGAGLPMIGTAATAEEMQRSPMYRQVAPDNHREARIAANFARHANIVQTAPGTCAPAKKAVVIGDPTDIYSANLSDRFAEEFEDVHRIWYPVQRPSAAPPPKRKGQGGEWVSHTSQMADSICRRLKEEPRTVVYWAARAHEFENFLDDFDRRTGCNGQSTVLGGNDLDNAVVEQQRPSEKHLRLRLYYAAQALAKGSSPNVKGDDFRRRYHDAYGSDLWSNDARVPLASDALGVLSEGINAAYQSAGTAPFGRGGVQSALERGVGGAEGLRGATGSLIYGEGAKVPVNKRLLILHDTRGGSPEIALECGIRDSRDEAKTWGPRNAFDCPRDQEDDEDGKGDAG</sequence>
<dbReference type="EMBL" id="RIBZ01000284">
    <property type="protein sequence ID" value="RNG20392.1"/>
    <property type="molecule type" value="Genomic_DNA"/>
</dbReference>
<feature type="compositionally biased region" description="Low complexity" evidence="1">
    <location>
        <begin position="415"/>
        <end position="428"/>
    </location>
</feature>
<organism evidence="2 3">
    <name type="scientific">Streptomyces botrytidirepellens</name>
    <dbReference type="NCBI Taxonomy" id="2486417"/>
    <lineage>
        <taxon>Bacteria</taxon>
        <taxon>Bacillati</taxon>
        <taxon>Actinomycetota</taxon>
        <taxon>Actinomycetes</taxon>
        <taxon>Kitasatosporales</taxon>
        <taxon>Streptomycetaceae</taxon>
        <taxon>Streptomyces</taxon>
    </lineage>
</organism>
<name>A0A3M8VRM9_9ACTN</name>
<proteinExistence type="predicted"/>
<comment type="caution">
    <text evidence="2">The sequence shown here is derived from an EMBL/GenBank/DDBJ whole genome shotgun (WGS) entry which is preliminary data.</text>
</comment>
<reference evidence="2 3" key="1">
    <citation type="submission" date="2018-11" db="EMBL/GenBank/DDBJ databases">
        <title>The Potential of Streptomyces as Biocontrol Agents against the Tomato grey mould, Botrytis cinerea (Gray mold) Frontiers in Microbiology.</title>
        <authorList>
            <person name="Li D."/>
        </authorList>
    </citation>
    <scope>NUCLEOTIDE SEQUENCE [LARGE SCALE GENOMIC DNA]</scope>
    <source>
        <strain evidence="2 3">NEAU-LD23</strain>
    </source>
</reference>
<feature type="region of interest" description="Disordered" evidence="1">
    <location>
        <begin position="891"/>
        <end position="922"/>
    </location>
</feature>
<feature type="region of interest" description="Disordered" evidence="1">
    <location>
        <begin position="672"/>
        <end position="691"/>
    </location>
</feature>
<dbReference type="AlphaFoldDB" id="A0A3M8VRM9"/>
<gene>
    <name evidence="2" type="ORF">EEJ42_23590</name>
</gene>